<reference evidence="1" key="1">
    <citation type="submission" date="2021-03" db="EMBL/GenBank/DDBJ databases">
        <authorList>
            <person name="Wang G."/>
        </authorList>
    </citation>
    <scope>NUCLEOTIDE SEQUENCE</scope>
    <source>
        <strain evidence="1">KCTC 12899</strain>
    </source>
</reference>
<evidence type="ECO:0000313" key="1">
    <source>
        <dbReference type="EMBL" id="MBO1319819.1"/>
    </source>
</evidence>
<dbReference type="InterPro" id="IPR006439">
    <property type="entry name" value="HAD-SF_hydro_IA"/>
</dbReference>
<proteinExistence type="predicted"/>
<dbReference type="GO" id="GO:0016787">
    <property type="term" value="F:hydrolase activity"/>
    <property type="evidence" value="ECO:0007669"/>
    <property type="project" value="UniProtKB-KW"/>
</dbReference>
<dbReference type="Gene3D" id="1.10.260.80">
    <property type="match status" value="1"/>
</dbReference>
<keyword evidence="2" id="KW-1185">Reference proteome</keyword>
<dbReference type="RefSeq" id="WP_207859723.1">
    <property type="nucleotide sequence ID" value="NZ_JAFREP010000014.1"/>
</dbReference>
<accession>A0A8J7QA36</accession>
<dbReference type="SFLD" id="SFLDG01129">
    <property type="entry name" value="C1.5:_HAD__Beta-PGM__Phosphata"/>
    <property type="match status" value="1"/>
</dbReference>
<gene>
    <name evidence="1" type="ORF">J3U88_15190</name>
</gene>
<dbReference type="PANTHER" id="PTHR43885">
    <property type="entry name" value="HALOACID DEHALOGENASE-LIKE HYDROLASE"/>
    <property type="match status" value="1"/>
</dbReference>
<dbReference type="AlphaFoldDB" id="A0A8J7QA36"/>
<sequence length="200" mass="22403">MPWSNRKAWVFDMDGTLTHAVHDFTAIKRQLGLPTHQPILESLRAMTPARAEPIEKALADIEYEIAGEAEASPGCEALLQRLQEAGCRMGVLTRNTRRNALRTLEVSGLRSYFEDDWILGRDEAEPKPDPAGIHHLLEAWQIPARQAVMLGDAIFDLQAGRAAGVLTVYVDQEGTFEHRRWADYCVRTPEEVETLWAGVG</sequence>
<dbReference type="NCBIfam" id="TIGR01509">
    <property type="entry name" value="HAD-SF-IA-v3"/>
    <property type="match status" value="1"/>
</dbReference>
<dbReference type="SFLD" id="SFLDS00003">
    <property type="entry name" value="Haloacid_Dehalogenase"/>
    <property type="match status" value="1"/>
</dbReference>
<dbReference type="NCBIfam" id="TIGR01549">
    <property type="entry name" value="HAD-SF-IA-v1"/>
    <property type="match status" value="1"/>
</dbReference>
<name>A0A8J7QA36_9BACT</name>
<dbReference type="EMBL" id="JAFREP010000014">
    <property type="protein sequence ID" value="MBO1319819.1"/>
    <property type="molecule type" value="Genomic_DNA"/>
</dbReference>
<dbReference type="PANTHER" id="PTHR43885:SF1">
    <property type="entry name" value="SUPERFAMILY HYDROLASE, PUTATIVE (AFU_ORTHOLOGUE AFUA_4G13290)-RELATED"/>
    <property type="match status" value="1"/>
</dbReference>
<dbReference type="InterPro" id="IPR023214">
    <property type="entry name" value="HAD_sf"/>
</dbReference>
<protein>
    <submittedName>
        <fullName evidence="1">HAD family hydrolase</fullName>
    </submittedName>
</protein>
<dbReference type="Pfam" id="PF00702">
    <property type="entry name" value="Hydrolase"/>
    <property type="match status" value="1"/>
</dbReference>
<organism evidence="1 2">
    <name type="scientific">Acanthopleuribacter pedis</name>
    <dbReference type="NCBI Taxonomy" id="442870"/>
    <lineage>
        <taxon>Bacteria</taxon>
        <taxon>Pseudomonadati</taxon>
        <taxon>Acidobacteriota</taxon>
        <taxon>Holophagae</taxon>
        <taxon>Acanthopleuribacterales</taxon>
        <taxon>Acanthopleuribacteraceae</taxon>
        <taxon>Acanthopleuribacter</taxon>
    </lineage>
</organism>
<comment type="caution">
    <text evidence="1">The sequence shown here is derived from an EMBL/GenBank/DDBJ whole genome shotgun (WGS) entry which is preliminary data.</text>
</comment>
<evidence type="ECO:0000313" key="2">
    <source>
        <dbReference type="Proteomes" id="UP000664417"/>
    </source>
</evidence>
<dbReference type="SUPFAM" id="SSF56784">
    <property type="entry name" value="HAD-like"/>
    <property type="match status" value="1"/>
</dbReference>
<dbReference type="InterPro" id="IPR036412">
    <property type="entry name" value="HAD-like_sf"/>
</dbReference>
<dbReference type="Proteomes" id="UP000664417">
    <property type="component" value="Unassembled WGS sequence"/>
</dbReference>
<keyword evidence="1" id="KW-0378">Hydrolase</keyword>
<dbReference type="Gene3D" id="3.40.50.1000">
    <property type="entry name" value="HAD superfamily/HAD-like"/>
    <property type="match status" value="1"/>
</dbReference>